<dbReference type="Proteomes" id="UP001187192">
    <property type="component" value="Unassembled WGS sequence"/>
</dbReference>
<name>A0AA88A9R7_FICCA</name>
<protein>
    <submittedName>
        <fullName evidence="1">Uncharacterized protein</fullName>
    </submittedName>
</protein>
<gene>
    <name evidence="1" type="ORF">TIFTF001_019916</name>
</gene>
<comment type="caution">
    <text evidence="1">The sequence shown here is derived from an EMBL/GenBank/DDBJ whole genome shotgun (WGS) entry which is preliminary data.</text>
</comment>
<sequence>MAIARGGGGYDDGYWRRGEREVWWGNSWQEEVLLHLHDNLLGDGE</sequence>
<reference evidence="1" key="1">
    <citation type="submission" date="2023-07" db="EMBL/GenBank/DDBJ databases">
        <title>draft genome sequence of fig (Ficus carica).</title>
        <authorList>
            <person name="Takahashi T."/>
            <person name="Nishimura K."/>
        </authorList>
    </citation>
    <scope>NUCLEOTIDE SEQUENCE</scope>
</reference>
<organism evidence="1 2">
    <name type="scientific">Ficus carica</name>
    <name type="common">Common fig</name>
    <dbReference type="NCBI Taxonomy" id="3494"/>
    <lineage>
        <taxon>Eukaryota</taxon>
        <taxon>Viridiplantae</taxon>
        <taxon>Streptophyta</taxon>
        <taxon>Embryophyta</taxon>
        <taxon>Tracheophyta</taxon>
        <taxon>Spermatophyta</taxon>
        <taxon>Magnoliopsida</taxon>
        <taxon>eudicotyledons</taxon>
        <taxon>Gunneridae</taxon>
        <taxon>Pentapetalae</taxon>
        <taxon>rosids</taxon>
        <taxon>fabids</taxon>
        <taxon>Rosales</taxon>
        <taxon>Moraceae</taxon>
        <taxon>Ficeae</taxon>
        <taxon>Ficus</taxon>
    </lineage>
</organism>
<keyword evidence="2" id="KW-1185">Reference proteome</keyword>
<accession>A0AA88A9R7</accession>
<dbReference type="EMBL" id="BTGU01000035">
    <property type="protein sequence ID" value="GMN50763.1"/>
    <property type="molecule type" value="Genomic_DNA"/>
</dbReference>
<evidence type="ECO:0000313" key="1">
    <source>
        <dbReference type="EMBL" id="GMN50763.1"/>
    </source>
</evidence>
<dbReference type="AlphaFoldDB" id="A0AA88A9R7"/>
<proteinExistence type="predicted"/>
<evidence type="ECO:0000313" key="2">
    <source>
        <dbReference type="Proteomes" id="UP001187192"/>
    </source>
</evidence>